<proteinExistence type="predicted"/>
<protein>
    <submittedName>
        <fullName evidence="1">Uncharacterized protein</fullName>
    </submittedName>
</protein>
<dbReference type="AlphaFoldDB" id="A0AAV0D470"/>
<name>A0AAV0D470_9ASTE</name>
<evidence type="ECO:0000313" key="2">
    <source>
        <dbReference type="Proteomes" id="UP001152523"/>
    </source>
</evidence>
<organism evidence="1 2">
    <name type="scientific">Cuscuta epithymum</name>
    <dbReference type="NCBI Taxonomy" id="186058"/>
    <lineage>
        <taxon>Eukaryota</taxon>
        <taxon>Viridiplantae</taxon>
        <taxon>Streptophyta</taxon>
        <taxon>Embryophyta</taxon>
        <taxon>Tracheophyta</taxon>
        <taxon>Spermatophyta</taxon>
        <taxon>Magnoliopsida</taxon>
        <taxon>eudicotyledons</taxon>
        <taxon>Gunneridae</taxon>
        <taxon>Pentapetalae</taxon>
        <taxon>asterids</taxon>
        <taxon>lamiids</taxon>
        <taxon>Solanales</taxon>
        <taxon>Convolvulaceae</taxon>
        <taxon>Cuscuteae</taxon>
        <taxon>Cuscuta</taxon>
        <taxon>Cuscuta subgen. Cuscuta</taxon>
    </lineage>
</organism>
<accession>A0AAV0D470</accession>
<evidence type="ECO:0000313" key="1">
    <source>
        <dbReference type="EMBL" id="CAH9092433.1"/>
    </source>
</evidence>
<dbReference type="EMBL" id="CAMAPF010000073">
    <property type="protein sequence ID" value="CAH9092433.1"/>
    <property type="molecule type" value="Genomic_DNA"/>
</dbReference>
<gene>
    <name evidence="1" type="ORF">CEPIT_LOCUS12099</name>
</gene>
<sequence length="147" mass="17731">MTRRAKIFKFENSWLKEEECRTVVANSWSASTHLSVSERILFCGSELLRWDGRRKKGFRQQIQACKRRLAWLRCRDDWQSTREFLQVRSTLYFLLEKENLFWKHKAKEFWLKEGDINSCFSHNAVKKRWRKNKLAGLKHADGSWCSD</sequence>
<comment type="caution">
    <text evidence="1">The sequence shown here is derived from an EMBL/GenBank/DDBJ whole genome shotgun (WGS) entry which is preliminary data.</text>
</comment>
<reference evidence="1" key="1">
    <citation type="submission" date="2022-07" db="EMBL/GenBank/DDBJ databases">
        <authorList>
            <person name="Macas J."/>
            <person name="Novak P."/>
            <person name="Neumann P."/>
        </authorList>
    </citation>
    <scope>NUCLEOTIDE SEQUENCE</scope>
</reference>
<dbReference type="Proteomes" id="UP001152523">
    <property type="component" value="Unassembled WGS sequence"/>
</dbReference>
<keyword evidence="2" id="KW-1185">Reference proteome</keyword>